<organism evidence="1 2">
    <name type="scientific">Psychromarinibacter halotolerans</name>
    <dbReference type="NCBI Taxonomy" id="1775175"/>
    <lineage>
        <taxon>Bacteria</taxon>
        <taxon>Pseudomonadati</taxon>
        <taxon>Pseudomonadota</taxon>
        <taxon>Alphaproteobacteria</taxon>
        <taxon>Rhodobacterales</taxon>
        <taxon>Paracoccaceae</taxon>
        <taxon>Psychromarinibacter</taxon>
    </lineage>
</organism>
<evidence type="ECO:0000313" key="1">
    <source>
        <dbReference type="EMBL" id="MFC3141146.1"/>
    </source>
</evidence>
<evidence type="ECO:0000313" key="2">
    <source>
        <dbReference type="Proteomes" id="UP001595632"/>
    </source>
</evidence>
<sequence length="197" mass="22379">MTIVRIIGNAPTAADGMDPKFKGVYLGVNSAPLLFKARGMRCDHLWIQDWRFIDEKGHMFKEAGVDLNDSHLYVCSYFRRALVPYRQVSFVRSLGRDGFSLHPDRGVFEGYSAAYGALQLALGWKPKRVELYGVDFSYSLGANRFYQTRVGWDLDLHVHEKQIIGMQKAKKLIEDKLGIEVAFMTDSLVNTLIPIDT</sequence>
<protein>
    <submittedName>
        <fullName evidence="1">Uncharacterized protein</fullName>
    </submittedName>
</protein>
<reference evidence="2" key="1">
    <citation type="journal article" date="2019" name="Int. J. Syst. Evol. Microbiol.">
        <title>The Global Catalogue of Microorganisms (GCM) 10K type strain sequencing project: providing services to taxonomists for standard genome sequencing and annotation.</title>
        <authorList>
            <consortium name="The Broad Institute Genomics Platform"/>
            <consortium name="The Broad Institute Genome Sequencing Center for Infectious Disease"/>
            <person name="Wu L."/>
            <person name="Ma J."/>
        </authorList>
    </citation>
    <scope>NUCLEOTIDE SEQUENCE [LARGE SCALE GENOMIC DNA]</scope>
    <source>
        <strain evidence="2">KCTC 52366</strain>
    </source>
</reference>
<name>A0ABV7GNR8_9RHOB</name>
<keyword evidence="2" id="KW-1185">Reference proteome</keyword>
<dbReference type="RefSeq" id="WP_275635215.1">
    <property type="nucleotide sequence ID" value="NZ_JARGYD010000025.1"/>
</dbReference>
<accession>A0ABV7GNR8</accession>
<dbReference type="EMBL" id="JBHRTB010000002">
    <property type="protein sequence ID" value="MFC3141146.1"/>
    <property type="molecule type" value="Genomic_DNA"/>
</dbReference>
<gene>
    <name evidence="1" type="ORF">ACFOGP_00380</name>
</gene>
<comment type="caution">
    <text evidence="1">The sequence shown here is derived from an EMBL/GenBank/DDBJ whole genome shotgun (WGS) entry which is preliminary data.</text>
</comment>
<proteinExistence type="predicted"/>
<dbReference type="Proteomes" id="UP001595632">
    <property type="component" value="Unassembled WGS sequence"/>
</dbReference>